<proteinExistence type="predicted"/>
<organism evidence="1 2">
    <name type="scientific">Panagrolaimus sp. ES5</name>
    <dbReference type="NCBI Taxonomy" id="591445"/>
    <lineage>
        <taxon>Eukaryota</taxon>
        <taxon>Metazoa</taxon>
        <taxon>Ecdysozoa</taxon>
        <taxon>Nematoda</taxon>
        <taxon>Chromadorea</taxon>
        <taxon>Rhabditida</taxon>
        <taxon>Tylenchina</taxon>
        <taxon>Panagrolaimomorpha</taxon>
        <taxon>Panagrolaimoidea</taxon>
        <taxon>Panagrolaimidae</taxon>
        <taxon>Panagrolaimus</taxon>
    </lineage>
</organism>
<evidence type="ECO:0000313" key="1">
    <source>
        <dbReference type="Proteomes" id="UP000887579"/>
    </source>
</evidence>
<reference evidence="2" key="1">
    <citation type="submission" date="2022-11" db="UniProtKB">
        <authorList>
            <consortium name="WormBaseParasite"/>
        </authorList>
    </citation>
    <scope>IDENTIFICATION</scope>
</reference>
<evidence type="ECO:0000313" key="2">
    <source>
        <dbReference type="WBParaSite" id="ES5_v2.g17022.t1"/>
    </source>
</evidence>
<accession>A0AC34FI74</accession>
<dbReference type="WBParaSite" id="ES5_v2.g17022.t1">
    <property type="protein sequence ID" value="ES5_v2.g17022.t1"/>
    <property type="gene ID" value="ES5_v2.g17022"/>
</dbReference>
<name>A0AC34FI74_9BILA</name>
<dbReference type="Proteomes" id="UP000887579">
    <property type="component" value="Unplaced"/>
</dbReference>
<sequence length="164" mass="17261">MAENYEPLAPRGGTPPPPPPPAAPAAPNQATPAPAPNQAAAAAIPPLLAPKKPANQLPLARKNPKPQIQQRQSSSAVSIGPLPGDDKISENLSTFYADEKDFEDRNSGKSDLKSSAGNYEESVITISKTSKNNVKFYCMITSGIMGAFFALASIAIGIFTFVRL</sequence>
<protein>
    <submittedName>
        <fullName evidence="2">Uncharacterized protein</fullName>
    </submittedName>
</protein>